<name>A0A9J6GUT2_HAELO</name>
<sequence>MTHVHPSLYPTSACPLCGAHANLAHIIWAFPTDYFREAPSEERWAASLRSPEPVLQVRLLKRAVDFAERHQHTVTTSSPP</sequence>
<reference evidence="1 2" key="1">
    <citation type="journal article" date="2020" name="Cell">
        <title>Large-Scale Comparative Analyses of Tick Genomes Elucidate Their Genetic Diversity and Vector Capacities.</title>
        <authorList>
            <consortium name="Tick Genome and Microbiome Consortium (TIGMIC)"/>
            <person name="Jia N."/>
            <person name="Wang J."/>
            <person name="Shi W."/>
            <person name="Du L."/>
            <person name="Sun Y."/>
            <person name="Zhan W."/>
            <person name="Jiang J.F."/>
            <person name="Wang Q."/>
            <person name="Zhang B."/>
            <person name="Ji P."/>
            <person name="Bell-Sakyi L."/>
            <person name="Cui X.M."/>
            <person name="Yuan T.T."/>
            <person name="Jiang B.G."/>
            <person name="Yang W.F."/>
            <person name="Lam T.T."/>
            <person name="Chang Q.C."/>
            <person name="Ding S.J."/>
            <person name="Wang X.J."/>
            <person name="Zhu J.G."/>
            <person name="Ruan X.D."/>
            <person name="Zhao L."/>
            <person name="Wei J.T."/>
            <person name="Ye R.Z."/>
            <person name="Que T.C."/>
            <person name="Du C.H."/>
            <person name="Zhou Y.H."/>
            <person name="Cheng J.X."/>
            <person name="Dai P.F."/>
            <person name="Guo W.B."/>
            <person name="Han X.H."/>
            <person name="Huang E.J."/>
            <person name="Li L.F."/>
            <person name="Wei W."/>
            <person name="Gao Y.C."/>
            <person name="Liu J.Z."/>
            <person name="Shao H.Z."/>
            <person name="Wang X."/>
            <person name="Wang C.C."/>
            <person name="Yang T.C."/>
            <person name="Huo Q.B."/>
            <person name="Li W."/>
            <person name="Chen H.Y."/>
            <person name="Chen S.E."/>
            <person name="Zhou L.G."/>
            <person name="Ni X.B."/>
            <person name="Tian J.H."/>
            <person name="Sheng Y."/>
            <person name="Liu T."/>
            <person name="Pan Y.S."/>
            <person name="Xia L.Y."/>
            <person name="Li J."/>
            <person name="Zhao F."/>
            <person name="Cao W.C."/>
        </authorList>
    </citation>
    <scope>NUCLEOTIDE SEQUENCE [LARGE SCALE GENOMIC DNA]</scope>
    <source>
        <strain evidence="1">HaeL-2018</strain>
    </source>
</reference>
<comment type="caution">
    <text evidence="1">The sequence shown here is derived from an EMBL/GenBank/DDBJ whole genome shotgun (WGS) entry which is preliminary data.</text>
</comment>
<evidence type="ECO:0000313" key="1">
    <source>
        <dbReference type="EMBL" id="KAH9378143.1"/>
    </source>
</evidence>
<protein>
    <submittedName>
        <fullName evidence="1">Uncharacterized protein</fullName>
    </submittedName>
</protein>
<evidence type="ECO:0000313" key="2">
    <source>
        <dbReference type="Proteomes" id="UP000821853"/>
    </source>
</evidence>
<dbReference type="VEuPathDB" id="VectorBase:HLOH_054706"/>
<dbReference type="OMA" id="WAFPTDY"/>
<dbReference type="Proteomes" id="UP000821853">
    <property type="component" value="Unassembled WGS sequence"/>
</dbReference>
<keyword evidence="2" id="KW-1185">Reference proteome</keyword>
<organism evidence="1 2">
    <name type="scientific">Haemaphysalis longicornis</name>
    <name type="common">Bush tick</name>
    <dbReference type="NCBI Taxonomy" id="44386"/>
    <lineage>
        <taxon>Eukaryota</taxon>
        <taxon>Metazoa</taxon>
        <taxon>Ecdysozoa</taxon>
        <taxon>Arthropoda</taxon>
        <taxon>Chelicerata</taxon>
        <taxon>Arachnida</taxon>
        <taxon>Acari</taxon>
        <taxon>Parasitiformes</taxon>
        <taxon>Ixodida</taxon>
        <taxon>Ixodoidea</taxon>
        <taxon>Ixodidae</taxon>
        <taxon>Haemaphysalinae</taxon>
        <taxon>Haemaphysalis</taxon>
    </lineage>
</organism>
<proteinExistence type="predicted"/>
<dbReference type="AlphaFoldDB" id="A0A9J6GUT2"/>
<dbReference type="EMBL" id="JABSTR010000008">
    <property type="protein sequence ID" value="KAH9378143.1"/>
    <property type="molecule type" value="Genomic_DNA"/>
</dbReference>
<accession>A0A9J6GUT2</accession>
<gene>
    <name evidence="1" type="ORF">HPB48_004276</name>
</gene>
<dbReference type="OrthoDB" id="10329422at2759"/>